<feature type="region of interest" description="Disordered" evidence="1">
    <location>
        <begin position="1"/>
        <end position="96"/>
    </location>
</feature>
<evidence type="ECO:0000313" key="2">
    <source>
        <dbReference type="EMBL" id="EJK59764.1"/>
    </source>
</evidence>
<keyword evidence="3" id="KW-1185">Reference proteome</keyword>
<accession>K0S4L3</accession>
<feature type="compositionally biased region" description="Pro residues" evidence="1">
    <location>
        <begin position="26"/>
        <end position="35"/>
    </location>
</feature>
<evidence type="ECO:0000313" key="3">
    <source>
        <dbReference type="Proteomes" id="UP000266841"/>
    </source>
</evidence>
<feature type="region of interest" description="Disordered" evidence="1">
    <location>
        <begin position="340"/>
        <end position="440"/>
    </location>
</feature>
<name>K0S4L3_THAOC</name>
<feature type="non-terminal residue" evidence="2">
    <location>
        <position position="1"/>
    </location>
</feature>
<reference evidence="2 3" key="1">
    <citation type="journal article" date="2012" name="Genome Biol.">
        <title>Genome and low-iron response of an oceanic diatom adapted to chronic iron limitation.</title>
        <authorList>
            <person name="Lommer M."/>
            <person name="Specht M."/>
            <person name="Roy A.S."/>
            <person name="Kraemer L."/>
            <person name="Andreson R."/>
            <person name="Gutowska M.A."/>
            <person name="Wolf J."/>
            <person name="Bergner S.V."/>
            <person name="Schilhabel M.B."/>
            <person name="Klostermeier U.C."/>
            <person name="Beiko R.G."/>
            <person name="Rosenstiel P."/>
            <person name="Hippler M."/>
            <person name="Laroche J."/>
        </authorList>
    </citation>
    <scope>NUCLEOTIDE SEQUENCE [LARGE SCALE GENOMIC DNA]</scope>
    <source>
        <strain evidence="2 3">CCMP1005</strain>
    </source>
</reference>
<sequence length="523" mass="54019">APVLSRPTRRPPPPLGVSQVRLPAGLAPPPAPPRPAAEDGAPVDPSRTGRVGGPNSSRPSAGGAGARPPQRERMAGTPPKSTARPSSPFKSGGKALRSSLLVPPSAYKVGGPLAMAAPREARQTNVVLLCFCSGNNDRGGLSGGIPLAVGSTSVPWNPSESSTVLPVPSSSVAVDSGRLGIRTGPEGDLALPGPPTPARARLELTRQEGIRSHLDKESLTLTAPDLAAACPCLFFLEGNQGMPSGLSPAPSGGAARLVADVVCLGARRTRRPSAPVRLGADVPSAAPAGRGRHHAAPPRPLPAVASPSDAADRLPVLFERPLDSLSRRSLCSVPAAEARALDGCGSATSPSLSSPPRSRRAPRPRTARVPVSDLGDELDRPSPRLGPPESPSDLGDANLLGPQLRRGDGAGSREAARRATEGSEGAPGHLPAGDRPPPGAVPWPARLLRWKFPRSTRRPASLRFPRILCGRGEPVDPKCGLRLGRVLPVGRRRRASSRDGAGTFPSTEERALRSLRGGRVKKG</sequence>
<feature type="compositionally biased region" description="Polar residues" evidence="1">
    <location>
        <begin position="79"/>
        <end position="89"/>
    </location>
</feature>
<feature type="compositionally biased region" description="Basic residues" evidence="1">
    <location>
        <begin position="357"/>
        <end position="366"/>
    </location>
</feature>
<organism evidence="2 3">
    <name type="scientific">Thalassiosira oceanica</name>
    <name type="common">Marine diatom</name>
    <dbReference type="NCBI Taxonomy" id="159749"/>
    <lineage>
        <taxon>Eukaryota</taxon>
        <taxon>Sar</taxon>
        <taxon>Stramenopiles</taxon>
        <taxon>Ochrophyta</taxon>
        <taxon>Bacillariophyta</taxon>
        <taxon>Coscinodiscophyceae</taxon>
        <taxon>Thalassiosirophycidae</taxon>
        <taxon>Thalassiosirales</taxon>
        <taxon>Thalassiosiraceae</taxon>
        <taxon>Thalassiosira</taxon>
    </lineage>
</organism>
<dbReference type="Proteomes" id="UP000266841">
    <property type="component" value="Unassembled WGS sequence"/>
</dbReference>
<dbReference type="AlphaFoldDB" id="K0S4L3"/>
<feature type="region of interest" description="Disordered" evidence="1">
    <location>
        <begin position="272"/>
        <end position="307"/>
    </location>
</feature>
<protein>
    <submittedName>
        <fullName evidence="2">Uncharacterized protein</fullName>
    </submittedName>
</protein>
<feature type="region of interest" description="Disordered" evidence="1">
    <location>
        <begin position="489"/>
        <end position="523"/>
    </location>
</feature>
<proteinExistence type="predicted"/>
<gene>
    <name evidence="2" type="ORF">THAOC_19975</name>
</gene>
<feature type="compositionally biased region" description="Low complexity" evidence="1">
    <location>
        <begin position="346"/>
        <end position="356"/>
    </location>
</feature>
<comment type="caution">
    <text evidence="2">The sequence shown here is derived from an EMBL/GenBank/DDBJ whole genome shotgun (WGS) entry which is preliminary data.</text>
</comment>
<dbReference type="EMBL" id="AGNL01022362">
    <property type="protein sequence ID" value="EJK59764.1"/>
    <property type="molecule type" value="Genomic_DNA"/>
</dbReference>
<evidence type="ECO:0000256" key="1">
    <source>
        <dbReference type="SAM" id="MobiDB-lite"/>
    </source>
</evidence>